<proteinExistence type="predicted"/>
<name>A0A0F9LSN7_9ZZZZ</name>
<protein>
    <submittedName>
        <fullName evidence="1">Uncharacterized protein</fullName>
    </submittedName>
</protein>
<dbReference type="AlphaFoldDB" id="A0A0F9LSN7"/>
<sequence>MNQDPRPPMMEIYCPDCGNKIGRRRPDGQIIVRWKGRVVRADSCVITCEECGTDKELDEAATLDVI</sequence>
<dbReference type="EMBL" id="LAZR01006726">
    <property type="protein sequence ID" value="KKM90061.1"/>
    <property type="molecule type" value="Genomic_DNA"/>
</dbReference>
<comment type="caution">
    <text evidence="1">The sequence shown here is derived from an EMBL/GenBank/DDBJ whole genome shotgun (WGS) entry which is preliminary data.</text>
</comment>
<accession>A0A0F9LSN7</accession>
<evidence type="ECO:0000313" key="1">
    <source>
        <dbReference type="EMBL" id="KKM90061.1"/>
    </source>
</evidence>
<reference evidence="1" key="1">
    <citation type="journal article" date="2015" name="Nature">
        <title>Complex archaea that bridge the gap between prokaryotes and eukaryotes.</title>
        <authorList>
            <person name="Spang A."/>
            <person name="Saw J.H."/>
            <person name="Jorgensen S.L."/>
            <person name="Zaremba-Niedzwiedzka K."/>
            <person name="Martijn J."/>
            <person name="Lind A.E."/>
            <person name="van Eijk R."/>
            <person name="Schleper C."/>
            <person name="Guy L."/>
            <person name="Ettema T.J."/>
        </authorList>
    </citation>
    <scope>NUCLEOTIDE SEQUENCE</scope>
</reference>
<organism evidence="1">
    <name type="scientific">marine sediment metagenome</name>
    <dbReference type="NCBI Taxonomy" id="412755"/>
    <lineage>
        <taxon>unclassified sequences</taxon>
        <taxon>metagenomes</taxon>
        <taxon>ecological metagenomes</taxon>
    </lineage>
</organism>
<gene>
    <name evidence="1" type="ORF">LCGC14_1242440</name>
</gene>